<evidence type="ECO:0000313" key="3">
    <source>
        <dbReference type="Proteomes" id="UP000035740"/>
    </source>
</evidence>
<evidence type="ECO:0000259" key="1">
    <source>
        <dbReference type="PROSITE" id="PS51806"/>
    </source>
</evidence>
<dbReference type="Pfam" id="PF14144">
    <property type="entry name" value="DOG1"/>
    <property type="match status" value="1"/>
</dbReference>
<dbReference type="GO" id="GO:0043565">
    <property type="term" value="F:sequence-specific DNA binding"/>
    <property type="evidence" value="ECO:0007669"/>
    <property type="project" value="InterPro"/>
</dbReference>
<dbReference type="AlphaFoldDB" id="A0A0J8B259"/>
<dbReference type="OMA" id="NYSIGSE"/>
<organism evidence="2 3">
    <name type="scientific">Beta vulgaris subsp. vulgaris</name>
    <name type="common">Beet</name>
    <dbReference type="NCBI Taxonomy" id="3555"/>
    <lineage>
        <taxon>Eukaryota</taxon>
        <taxon>Viridiplantae</taxon>
        <taxon>Streptophyta</taxon>
        <taxon>Embryophyta</taxon>
        <taxon>Tracheophyta</taxon>
        <taxon>Spermatophyta</taxon>
        <taxon>Magnoliopsida</taxon>
        <taxon>eudicotyledons</taxon>
        <taxon>Gunneridae</taxon>
        <taxon>Pentapetalae</taxon>
        <taxon>Caryophyllales</taxon>
        <taxon>Chenopodiaceae</taxon>
        <taxon>Betoideae</taxon>
        <taxon>Beta</taxon>
    </lineage>
</organism>
<dbReference type="InterPro" id="IPR025422">
    <property type="entry name" value="TGA_domain"/>
</dbReference>
<dbReference type="PANTHER" id="PTHR46354:SF13">
    <property type="entry name" value="PROTEIN DOG1-LIKE 4"/>
    <property type="match status" value="1"/>
</dbReference>
<name>A0A0J8B259_BETVV</name>
<dbReference type="OrthoDB" id="1889475at2759"/>
<dbReference type="GO" id="GO:0006351">
    <property type="term" value="P:DNA-templated transcription"/>
    <property type="evidence" value="ECO:0007669"/>
    <property type="project" value="InterPro"/>
</dbReference>
<protein>
    <recommendedName>
        <fullName evidence="1">DOG1 domain-containing protein</fullName>
    </recommendedName>
</protein>
<dbReference type="Proteomes" id="UP000035740">
    <property type="component" value="Unassembled WGS sequence"/>
</dbReference>
<dbReference type="Gramene" id="KMS95159">
    <property type="protein sequence ID" value="KMS95159"/>
    <property type="gene ID" value="BVRB_011790"/>
</dbReference>
<accession>A0A0J8B259</accession>
<proteinExistence type="predicted"/>
<dbReference type="PANTHER" id="PTHR46354">
    <property type="entry name" value="DOG1 DOMAIN-CONTAINING PROTEIN"/>
    <property type="match status" value="1"/>
</dbReference>
<reference evidence="2 3" key="1">
    <citation type="journal article" date="2014" name="Nature">
        <title>The genome of the recently domesticated crop plant sugar beet (Beta vulgaris).</title>
        <authorList>
            <person name="Dohm J.C."/>
            <person name="Minoche A.E."/>
            <person name="Holtgrawe D."/>
            <person name="Capella-Gutierrez S."/>
            <person name="Zakrzewski F."/>
            <person name="Tafer H."/>
            <person name="Rupp O."/>
            <person name="Sorensen T.R."/>
            <person name="Stracke R."/>
            <person name="Reinhardt R."/>
            <person name="Goesmann A."/>
            <person name="Kraft T."/>
            <person name="Schulz B."/>
            <person name="Stadler P.F."/>
            <person name="Schmidt T."/>
            <person name="Gabaldon T."/>
            <person name="Lehrach H."/>
            <person name="Weisshaar B."/>
            <person name="Himmelbauer H."/>
        </authorList>
    </citation>
    <scope>NUCLEOTIDE SEQUENCE [LARGE SCALE GENOMIC DNA]</scope>
    <source>
        <tissue evidence="2">Taproot</tissue>
    </source>
</reference>
<keyword evidence="3" id="KW-1185">Reference proteome</keyword>
<dbReference type="EMBL" id="KQ090529">
    <property type="protein sequence ID" value="KMS95159.1"/>
    <property type="molecule type" value="Genomic_DNA"/>
</dbReference>
<dbReference type="PROSITE" id="PS51806">
    <property type="entry name" value="DOG1"/>
    <property type="match status" value="1"/>
</dbReference>
<gene>
    <name evidence="2" type="ORF">BVRB_011790</name>
</gene>
<sequence>MPISDTFAAFFKGWLEHQQAFLDQLVDTAEHEDKNSSQLIEQVLSHYAEYYEMKAQVIWQDVFVAFSPPWLTPIEKTFLWVGGFKPSLTFCLAEVSNNSDMILEQVEKLASLKAETIWAEKNLVDALASVQESMGSPPLISLVKQYGRLVDGEVSEFADVIDKWKESMSRVLESADNLRRNTVIKVIEILNVKQGLKFLAVVAKYYLGIRAWGLQNDVQKDP</sequence>
<dbReference type="eggNOG" id="ENOG502RZPJ">
    <property type="taxonomic scope" value="Eukaryota"/>
</dbReference>
<evidence type="ECO:0000313" key="2">
    <source>
        <dbReference type="EMBL" id="KMS95159.1"/>
    </source>
</evidence>
<dbReference type="InterPro" id="IPR051886">
    <property type="entry name" value="Seed_Dev/Stress_Resp_Reg"/>
</dbReference>
<feature type="domain" description="DOG1" evidence="1">
    <location>
        <begin position="4"/>
        <end position="219"/>
    </location>
</feature>